<organism evidence="1">
    <name type="scientific">Ophidiomyces ophidiicola</name>
    <dbReference type="NCBI Taxonomy" id="1387563"/>
    <lineage>
        <taxon>Eukaryota</taxon>
        <taxon>Fungi</taxon>
        <taxon>Dikarya</taxon>
        <taxon>Ascomycota</taxon>
        <taxon>Pezizomycotina</taxon>
        <taxon>Eurotiomycetes</taxon>
        <taxon>Eurotiomycetidae</taxon>
        <taxon>Onygenales</taxon>
        <taxon>Onygenaceae</taxon>
        <taxon>Ophidiomyces</taxon>
    </lineage>
</organism>
<sequence length="249" mass="28314">MSFVLLPALIPDIPKVYDAYFAAFKGDPMGEIMLNILFPGGITEEFRKAHTAGTLSYWHTSGVQYTVKCVDTDSGEIVGMALADVYLHERSEGERQKPVVGWLQGEEKERAEKVLYPLWEVREKLWGARRHIYCHVIAIDPRHQGRKAGAAILRWARDMCDQLRLPLYFEASPSTYKMYEKMGFETIDETVMHKAELLGTKEDIRVPLMVRMPACAGGQTFMEWRANGYPAWPEKESRGVEVPNGQSAQ</sequence>
<accession>A0ACB8UZW4</accession>
<gene>
    <name evidence="1" type="ORF">LOY88_002123</name>
</gene>
<reference evidence="1" key="1">
    <citation type="journal article" date="2022" name="bioRxiv">
        <title>Population genetic analysis of Ophidiomyces ophidiicola, the causative agent of snake fungal disease, indicates recent introductions to the USA.</title>
        <authorList>
            <person name="Ladner J.T."/>
            <person name="Palmer J.M."/>
            <person name="Ettinger C.L."/>
            <person name="Stajich J.E."/>
            <person name="Farrell T.M."/>
            <person name="Glorioso B.M."/>
            <person name="Lawson B."/>
            <person name="Price S.J."/>
            <person name="Stengle A.G."/>
            <person name="Grear D.A."/>
            <person name="Lorch J.M."/>
        </authorList>
    </citation>
    <scope>NUCLEOTIDE SEQUENCE</scope>
    <source>
        <strain evidence="1">NWHC 24266-5</strain>
    </source>
</reference>
<proteinExistence type="predicted"/>
<protein>
    <submittedName>
        <fullName evidence="1">Uncharacterized protein</fullName>
    </submittedName>
</protein>
<evidence type="ECO:0000313" key="1">
    <source>
        <dbReference type="EMBL" id="KAI2389404.1"/>
    </source>
</evidence>
<dbReference type="EMBL" id="JALBCA010000024">
    <property type="protein sequence ID" value="KAI2389404.1"/>
    <property type="molecule type" value="Genomic_DNA"/>
</dbReference>
<comment type="caution">
    <text evidence="1">The sequence shown here is derived from an EMBL/GenBank/DDBJ whole genome shotgun (WGS) entry which is preliminary data.</text>
</comment>
<name>A0ACB8UZW4_9EURO</name>